<reference evidence="3 4" key="1">
    <citation type="submission" date="2021-01" db="EMBL/GenBank/DDBJ databases">
        <title>Whole genome shotgun sequence of Planotetraspora kaengkrachanensis NBRC 104272.</title>
        <authorList>
            <person name="Komaki H."/>
            <person name="Tamura T."/>
        </authorList>
    </citation>
    <scope>NUCLEOTIDE SEQUENCE [LARGE SCALE GENOMIC DNA]</scope>
    <source>
        <strain evidence="3 4">NBRC 104272</strain>
    </source>
</reference>
<keyword evidence="4" id="KW-1185">Reference proteome</keyword>
<accession>A0A8J3PQH4</accession>
<evidence type="ECO:0000256" key="1">
    <source>
        <dbReference type="ARBA" id="ARBA00023239"/>
    </source>
</evidence>
<dbReference type="PANTHER" id="PTHR21240">
    <property type="entry name" value="2-AMINO-3-CARBOXYLMUCONATE-6-SEMIALDEHYDE DECARBOXYLASE"/>
    <property type="match status" value="1"/>
</dbReference>
<comment type="caution">
    <text evidence="3">The sequence shown here is derived from an EMBL/GenBank/DDBJ whole genome shotgun (WGS) entry which is preliminary data.</text>
</comment>
<name>A0A8J3PQH4_9ACTN</name>
<evidence type="ECO:0000259" key="2">
    <source>
        <dbReference type="Pfam" id="PF04909"/>
    </source>
</evidence>
<evidence type="ECO:0000313" key="4">
    <source>
        <dbReference type="Proteomes" id="UP000630097"/>
    </source>
</evidence>
<dbReference type="PANTHER" id="PTHR21240:SF28">
    <property type="entry name" value="ISO-OROTATE DECARBOXYLASE (EUROFUNG)"/>
    <property type="match status" value="1"/>
</dbReference>
<dbReference type="InterPro" id="IPR032466">
    <property type="entry name" value="Metal_Hydrolase"/>
</dbReference>
<evidence type="ECO:0000313" key="3">
    <source>
        <dbReference type="EMBL" id="GIG78122.1"/>
    </source>
</evidence>
<gene>
    <name evidence="3" type="ORF">Pka01_12490</name>
</gene>
<dbReference type="SUPFAM" id="SSF51556">
    <property type="entry name" value="Metallo-dependent hydrolases"/>
    <property type="match status" value="1"/>
</dbReference>
<dbReference type="GO" id="GO:0016787">
    <property type="term" value="F:hydrolase activity"/>
    <property type="evidence" value="ECO:0007669"/>
    <property type="project" value="InterPro"/>
</dbReference>
<dbReference type="AlphaFoldDB" id="A0A8J3PQH4"/>
<feature type="domain" description="Amidohydrolase-related" evidence="2">
    <location>
        <begin position="6"/>
        <end position="313"/>
    </location>
</feature>
<dbReference type="GO" id="GO:0016831">
    <property type="term" value="F:carboxy-lyase activity"/>
    <property type="evidence" value="ECO:0007669"/>
    <property type="project" value="InterPro"/>
</dbReference>
<dbReference type="EMBL" id="BONV01000003">
    <property type="protein sequence ID" value="GIG78122.1"/>
    <property type="molecule type" value="Genomic_DNA"/>
</dbReference>
<protein>
    <submittedName>
        <fullName evidence="3">Putative amidohydrolase (Aminocarboxymuconate-semialdehyde decarboxylase)</fullName>
    </submittedName>
</protein>
<dbReference type="GO" id="GO:0005737">
    <property type="term" value="C:cytoplasm"/>
    <property type="evidence" value="ECO:0007669"/>
    <property type="project" value="TreeGrafter"/>
</dbReference>
<dbReference type="InterPro" id="IPR006680">
    <property type="entry name" value="Amidohydro-rel"/>
</dbReference>
<keyword evidence="1" id="KW-0456">Lyase</keyword>
<dbReference type="InterPro" id="IPR032465">
    <property type="entry name" value="ACMSD"/>
</dbReference>
<dbReference type="Proteomes" id="UP000630097">
    <property type="component" value="Unassembled WGS sequence"/>
</dbReference>
<organism evidence="3 4">
    <name type="scientific">Planotetraspora kaengkrachanensis</name>
    <dbReference type="NCBI Taxonomy" id="575193"/>
    <lineage>
        <taxon>Bacteria</taxon>
        <taxon>Bacillati</taxon>
        <taxon>Actinomycetota</taxon>
        <taxon>Actinomycetes</taxon>
        <taxon>Streptosporangiales</taxon>
        <taxon>Streptosporangiaceae</taxon>
        <taxon>Planotetraspora</taxon>
    </lineage>
</organism>
<sequence length="313" mass="33524">MILMRIDVHAHLWTDDYLDLIESYGQDASVNRGLGAGDGPQEVEARFALMDSAGVDRQVLSVSPRVPHFADEAQAVRAARLANDLYAEVTGRHPERFSAFAALPLPHMDATLKELARGLDELGMVGAAVTTDVLGASLADPSLAPLWEELDRRGTVLYVHPTGGAAGSPLIAEHNMRWMVGAPVEDTIAVTQLLLAGIPSRHPNVKIISSHLGGALPMLLQRIDNQYGWEAPGAPEKPSDAARRLWYDTVGHGHVPAVRAAAETLGADRLVLGTDFPYENGDLFRRAVSYVQEGLGEDAAGVLDRNAAALLGL</sequence>
<proteinExistence type="predicted"/>
<dbReference type="GO" id="GO:0019748">
    <property type="term" value="P:secondary metabolic process"/>
    <property type="evidence" value="ECO:0007669"/>
    <property type="project" value="TreeGrafter"/>
</dbReference>
<dbReference type="Pfam" id="PF04909">
    <property type="entry name" value="Amidohydro_2"/>
    <property type="match status" value="1"/>
</dbReference>
<dbReference type="Gene3D" id="3.20.20.140">
    <property type="entry name" value="Metal-dependent hydrolases"/>
    <property type="match status" value="1"/>
</dbReference>